<proteinExistence type="inferred from homology"/>
<dbReference type="SMART" id="SM00916">
    <property type="entry name" value="L51_S25_CI-B8"/>
    <property type="match status" value="1"/>
</dbReference>
<accession>A0A1E4SEK1</accession>
<evidence type="ECO:0000313" key="9">
    <source>
        <dbReference type="Proteomes" id="UP000094285"/>
    </source>
</evidence>
<evidence type="ECO:0000259" key="7">
    <source>
        <dbReference type="SMART" id="SM00916"/>
    </source>
</evidence>
<dbReference type="InterPro" id="IPR007741">
    <property type="entry name" value="Ribosomal_mL43/mS25/NADH_DH"/>
</dbReference>
<evidence type="ECO:0000256" key="4">
    <source>
        <dbReference type="ARBA" id="ARBA00023128"/>
    </source>
</evidence>
<dbReference type="Gene3D" id="3.40.30.10">
    <property type="entry name" value="Glutaredoxin"/>
    <property type="match status" value="1"/>
</dbReference>
<protein>
    <recommendedName>
        <fullName evidence="6">Large ribosomal subunit protein mL43</fullName>
    </recommendedName>
</protein>
<evidence type="ECO:0000256" key="6">
    <source>
        <dbReference type="ARBA" id="ARBA00035188"/>
    </source>
</evidence>
<dbReference type="OrthoDB" id="88at2759"/>
<name>A0A1E4SEK1_9ASCO</name>
<dbReference type="GO" id="GO:0045454">
    <property type="term" value="P:cell redox homeostasis"/>
    <property type="evidence" value="ECO:0007669"/>
    <property type="project" value="EnsemblFungi"/>
</dbReference>
<dbReference type="GO" id="GO:0005762">
    <property type="term" value="C:mitochondrial large ribosomal subunit"/>
    <property type="evidence" value="ECO:0007669"/>
    <property type="project" value="EnsemblFungi"/>
</dbReference>
<keyword evidence="9" id="KW-1185">Reference proteome</keyword>
<dbReference type="GeneID" id="30986132"/>
<reference evidence="9" key="1">
    <citation type="submission" date="2016-05" db="EMBL/GenBank/DDBJ databases">
        <title>Comparative genomics of biotechnologically important yeasts.</title>
        <authorList>
            <consortium name="DOE Joint Genome Institute"/>
            <person name="Riley R."/>
            <person name="Haridas S."/>
            <person name="Wolfe K.H."/>
            <person name="Lopes M.R."/>
            <person name="Hittinger C.T."/>
            <person name="Goker M."/>
            <person name="Salamov A."/>
            <person name="Wisecaver J."/>
            <person name="Long T.M."/>
            <person name="Aerts A.L."/>
            <person name="Barry K."/>
            <person name="Choi C."/>
            <person name="Clum A."/>
            <person name="Coughlan A.Y."/>
            <person name="Deshpande S."/>
            <person name="Douglass A.P."/>
            <person name="Hanson S.J."/>
            <person name="Klenk H.-P."/>
            <person name="Labutti K."/>
            <person name="Lapidus A."/>
            <person name="Lindquist E."/>
            <person name="Lipzen A."/>
            <person name="Meier-Kolthoff J.P."/>
            <person name="Ohm R.A."/>
            <person name="Otillar R.P."/>
            <person name="Pangilinan J."/>
            <person name="Peng Y."/>
            <person name="Rokas A."/>
            <person name="Rosa C.A."/>
            <person name="Scheuner C."/>
            <person name="Sibirny A.A."/>
            <person name="Slot J.C."/>
            <person name="Stielow J.B."/>
            <person name="Sun H."/>
            <person name="Kurtzman C.P."/>
            <person name="Blackwell M."/>
            <person name="Grigoriev I.V."/>
            <person name="Jeffries T.W."/>
        </authorList>
    </citation>
    <scope>NUCLEOTIDE SEQUENCE [LARGE SCALE GENOMIC DNA]</scope>
    <source>
        <strain evidence="9">NRRL Y-17324</strain>
    </source>
</reference>
<dbReference type="PANTHER" id="PTHR21396">
    <property type="entry name" value="39S RIBOSOMAL PROTEIN L43"/>
    <property type="match status" value="1"/>
</dbReference>
<keyword evidence="3" id="KW-0689">Ribosomal protein</keyword>
<comment type="subcellular location">
    <subcellularLocation>
        <location evidence="1">Mitochondrion</location>
    </subcellularLocation>
</comment>
<gene>
    <name evidence="8" type="ORF">CANTADRAFT_96584</name>
</gene>
<dbReference type="GO" id="GO:0003735">
    <property type="term" value="F:structural constituent of ribosome"/>
    <property type="evidence" value="ECO:0007669"/>
    <property type="project" value="EnsemblFungi"/>
</dbReference>
<keyword evidence="4" id="KW-0496">Mitochondrion</keyword>
<dbReference type="STRING" id="984487.A0A1E4SEK1"/>
<comment type="similarity">
    <text evidence="2">Belongs to the mitochondrion-specific ribosomal protein mL43 family.</text>
</comment>
<dbReference type="SUPFAM" id="SSF52833">
    <property type="entry name" value="Thioredoxin-like"/>
    <property type="match status" value="1"/>
</dbReference>
<dbReference type="Proteomes" id="UP000094285">
    <property type="component" value="Unassembled WGS sequence"/>
</dbReference>
<evidence type="ECO:0000313" key="8">
    <source>
        <dbReference type="EMBL" id="ODV77918.1"/>
    </source>
</evidence>
<dbReference type="Pfam" id="PF05047">
    <property type="entry name" value="L51_S25_CI-B8"/>
    <property type="match status" value="1"/>
</dbReference>
<dbReference type="AlphaFoldDB" id="A0A1E4SEK1"/>
<dbReference type="RefSeq" id="XP_020063040.1">
    <property type="nucleotide sequence ID" value="XM_020211996.1"/>
</dbReference>
<evidence type="ECO:0000256" key="2">
    <source>
        <dbReference type="ARBA" id="ARBA00006073"/>
    </source>
</evidence>
<dbReference type="GO" id="GO:0032543">
    <property type="term" value="P:mitochondrial translation"/>
    <property type="evidence" value="ECO:0007669"/>
    <property type="project" value="InterPro"/>
</dbReference>
<sequence>MPVKAIAKTSIARNGIGAYIVPCHRISLQYCNWGGSSTGLRELLKTGRLDKLASEKKGIFFDINKKNGHPTASFHYNNDTIKTVEIANLKPSEILAKIDEHSQRSGNDLFKFNHKVLSINDSVRGIWSPLHTPKSHRHKI</sequence>
<evidence type="ECO:0000256" key="5">
    <source>
        <dbReference type="ARBA" id="ARBA00023274"/>
    </source>
</evidence>
<dbReference type="InterPro" id="IPR036249">
    <property type="entry name" value="Thioredoxin-like_sf"/>
</dbReference>
<keyword evidence="5" id="KW-0687">Ribonucleoprotein</keyword>
<dbReference type="PANTHER" id="PTHR21396:SF2">
    <property type="entry name" value="LARGE RIBOSOMAL SUBUNIT PROTEIN ML43"/>
    <property type="match status" value="1"/>
</dbReference>
<dbReference type="InterPro" id="IPR039927">
    <property type="entry name" value="Ribosomal_mL43"/>
</dbReference>
<organism evidence="8 9">
    <name type="scientific">Suhomyces tanzawaensis NRRL Y-17324</name>
    <dbReference type="NCBI Taxonomy" id="984487"/>
    <lineage>
        <taxon>Eukaryota</taxon>
        <taxon>Fungi</taxon>
        <taxon>Dikarya</taxon>
        <taxon>Ascomycota</taxon>
        <taxon>Saccharomycotina</taxon>
        <taxon>Pichiomycetes</taxon>
        <taxon>Debaryomycetaceae</taxon>
        <taxon>Suhomyces</taxon>
    </lineage>
</organism>
<evidence type="ECO:0000256" key="1">
    <source>
        <dbReference type="ARBA" id="ARBA00004173"/>
    </source>
</evidence>
<dbReference type="EMBL" id="KV453914">
    <property type="protein sequence ID" value="ODV77918.1"/>
    <property type="molecule type" value="Genomic_DNA"/>
</dbReference>
<evidence type="ECO:0000256" key="3">
    <source>
        <dbReference type="ARBA" id="ARBA00022980"/>
    </source>
</evidence>
<feature type="domain" description="Ribosomal protein/NADH dehydrogenase" evidence="7">
    <location>
        <begin position="32"/>
        <end position="105"/>
    </location>
</feature>